<organism evidence="2 3">
    <name type="scientific">Teratosphaeria nubilosa</name>
    <dbReference type="NCBI Taxonomy" id="161662"/>
    <lineage>
        <taxon>Eukaryota</taxon>
        <taxon>Fungi</taxon>
        <taxon>Dikarya</taxon>
        <taxon>Ascomycota</taxon>
        <taxon>Pezizomycotina</taxon>
        <taxon>Dothideomycetes</taxon>
        <taxon>Dothideomycetidae</taxon>
        <taxon>Mycosphaerellales</taxon>
        <taxon>Teratosphaeriaceae</taxon>
        <taxon>Teratosphaeria</taxon>
    </lineage>
</organism>
<proteinExistence type="predicted"/>
<evidence type="ECO:0000256" key="1">
    <source>
        <dbReference type="PROSITE-ProRule" id="PRU00023"/>
    </source>
</evidence>
<dbReference type="OrthoDB" id="1722345at2759"/>
<dbReference type="PROSITE" id="PS50088">
    <property type="entry name" value="ANK_REPEAT"/>
    <property type="match status" value="1"/>
</dbReference>
<dbReference type="AlphaFoldDB" id="A0A6G1L1U2"/>
<dbReference type="InterPro" id="IPR002110">
    <property type="entry name" value="Ankyrin_rpt"/>
</dbReference>
<keyword evidence="3" id="KW-1185">Reference proteome</keyword>
<evidence type="ECO:0000313" key="2">
    <source>
        <dbReference type="EMBL" id="KAF2766891.1"/>
    </source>
</evidence>
<evidence type="ECO:0000313" key="3">
    <source>
        <dbReference type="Proteomes" id="UP000799436"/>
    </source>
</evidence>
<feature type="repeat" description="ANK" evidence="1">
    <location>
        <begin position="93"/>
        <end position="125"/>
    </location>
</feature>
<dbReference type="InterPro" id="IPR036770">
    <property type="entry name" value="Ankyrin_rpt-contain_sf"/>
</dbReference>
<dbReference type="Pfam" id="PF00023">
    <property type="entry name" value="Ank"/>
    <property type="match status" value="1"/>
</dbReference>
<name>A0A6G1L1U2_9PEZI</name>
<protein>
    <submittedName>
        <fullName evidence="2">Uncharacterized protein</fullName>
    </submittedName>
</protein>
<dbReference type="Pfam" id="PF13606">
    <property type="entry name" value="Ank_3"/>
    <property type="match status" value="1"/>
</dbReference>
<dbReference type="Proteomes" id="UP000799436">
    <property type="component" value="Unassembled WGS sequence"/>
</dbReference>
<dbReference type="SUPFAM" id="SSF48403">
    <property type="entry name" value="Ankyrin repeat"/>
    <property type="match status" value="1"/>
</dbReference>
<gene>
    <name evidence="2" type="ORF">EJ03DRAFT_165595</name>
</gene>
<dbReference type="Gene3D" id="1.25.40.20">
    <property type="entry name" value="Ankyrin repeat-containing domain"/>
    <property type="match status" value="1"/>
</dbReference>
<sequence length="160" mass="17726">MARWLVKLGAGPSAGCEIDETPLSCAVAYADLSVVSLLLETDPDMKNGYLMHSAVRRQPSSLELILRLAEKGAPYDDTLWEDPKSFRFRGHLKRGTPLHKACDDRNVEVARVLLDMGAKADRPKRIGTTKVSSTPREIAVSSGCRDLEIVFEGRSNDWLE</sequence>
<dbReference type="PROSITE" id="PS50297">
    <property type="entry name" value="ANK_REP_REGION"/>
    <property type="match status" value="1"/>
</dbReference>
<keyword evidence="1" id="KW-0040">ANK repeat</keyword>
<reference evidence="2" key="1">
    <citation type="journal article" date="2020" name="Stud. Mycol.">
        <title>101 Dothideomycetes genomes: a test case for predicting lifestyles and emergence of pathogens.</title>
        <authorList>
            <person name="Haridas S."/>
            <person name="Albert R."/>
            <person name="Binder M."/>
            <person name="Bloem J."/>
            <person name="Labutti K."/>
            <person name="Salamov A."/>
            <person name="Andreopoulos B."/>
            <person name="Baker S."/>
            <person name="Barry K."/>
            <person name="Bills G."/>
            <person name="Bluhm B."/>
            <person name="Cannon C."/>
            <person name="Castanera R."/>
            <person name="Culley D."/>
            <person name="Daum C."/>
            <person name="Ezra D."/>
            <person name="Gonzalez J."/>
            <person name="Henrissat B."/>
            <person name="Kuo A."/>
            <person name="Liang C."/>
            <person name="Lipzen A."/>
            <person name="Lutzoni F."/>
            <person name="Magnuson J."/>
            <person name="Mondo S."/>
            <person name="Nolan M."/>
            <person name="Ohm R."/>
            <person name="Pangilinan J."/>
            <person name="Park H.-J."/>
            <person name="Ramirez L."/>
            <person name="Alfaro M."/>
            <person name="Sun H."/>
            <person name="Tritt A."/>
            <person name="Yoshinaga Y."/>
            <person name="Zwiers L.-H."/>
            <person name="Turgeon B."/>
            <person name="Goodwin S."/>
            <person name="Spatafora J."/>
            <person name="Crous P."/>
            <person name="Grigoriev I."/>
        </authorList>
    </citation>
    <scope>NUCLEOTIDE SEQUENCE</scope>
    <source>
        <strain evidence="2">CBS 116005</strain>
    </source>
</reference>
<dbReference type="EMBL" id="ML995864">
    <property type="protein sequence ID" value="KAF2766891.1"/>
    <property type="molecule type" value="Genomic_DNA"/>
</dbReference>
<accession>A0A6G1L1U2</accession>
<dbReference type="SMART" id="SM00248">
    <property type="entry name" value="ANK"/>
    <property type="match status" value="2"/>
</dbReference>